<evidence type="ECO:0000313" key="2">
    <source>
        <dbReference type="Proteomes" id="UP000652354"/>
    </source>
</evidence>
<dbReference type="AlphaFoldDB" id="A0A919Q2R1"/>
<organism evidence="1 2">
    <name type="scientific">Demequina activiva</name>
    <dbReference type="NCBI Taxonomy" id="1582364"/>
    <lineage>
        <taxon>Bacteria</taxon>
        <taxon>Bacillati</taxon>
        <taxon>Actinomycetota</taxon>
        <taxon>Actinomycetes</taxon>
        <taxon>Micrococcales</taxon>
        <taxon>Demequinaceae</taxon>
        <taxon>Demequina</taxon>
    </lineage>
</organism>
<dbReference type="EMBL" id="BONR01000001">
    <property type="protein sequence ID" value="GIG53348.1"/>
    <property type="molecule type" value="Genomic_DNA"/>
</dbReference>
<dbReference type="Proteomes" id="UP000652354">
    <property type="component" value="Unassembled WGS sequence"/>
</dbReference>
<evidence type="ECO:0000313" key="1">
    <source>
        <dbReference type="EMBL" id="GIG53348.1"/>
    </source>
</evidence>
<protein>
    <submittedName>
        <fullName evidence="1">Uncharacterized protein</fullName>
    </submittedName>
</protein>
<gene>
    <name evidence="1" type="ORF">Dac01nite_01000</name>
</gene>
<keyword evidence="2" id="KW-1185">Reference proteome</keyword>
<reference evidence="1" key="1">
    <citation type="submission" date="2021-01" db="EMBL/GenBank/DDBJ databases">
        <title>Whole genome shotgun sequence of Demequina activiva NBRC 110675.</title>
        <authorList>
            <person name="Komaki H."/>
            <person name="Tamura T."/>
        </authorList>
    </citation>
    <scope>NUCLEOTIDE SEQUENCE</scope>
    <source>
        <strain evidence="1">NBRC 110675</strain>
    </source>
</reference>
<dbReference type="RefSeq" id="WP_203652825.1">
    <property type="nucleotide sequence ID" value="NZ_BONR01000001.1"/>
</dbReference>
<proteinExistence type="predicted"/>
<accession>A0A919Q2R1</accession>
<comment type="caution">
    <text evidence="1">The sequence shown here is derived from an EMBL/GenBank/DDBJ whole genome shotgun (WGS) entry which is preliminary data.</text>
</comment>
<name>A0A919Q2R1_9MICO</name>
<sequence length="145" mass="16225">MTSPFDESSPRDRALAEKRGASWGWQIEHHPDWRVDPAYLGEVTLRAASGAESTVHLCASRDQDGRRILEACVVIVNRDELEHIRTHPEELAAITEQCHFAWILAPMGFTGTAEDLPECWGLLTPERIGFLWEAVPAQLLNSPTP</sequence>